<gene>
    <name evidence="2" type="ORF">Cgig2_001890</name>
</gene>
<dbReference type="EMBL" id="JAKOGI010001301">
    <property type="protein sequence ID" value="KAJ8426364.1"/>
    <property type="molecule type" value="Genomic_DNA"/>
</dbReference>
<sequence length="167" mass="19940">MSKPFGQTLINHRIAKRKTQTRQKLRWVAPQIQFNTQLRATDEDESKEEGEDEEDHEKQDQYDDEDNNGEDYNAKLLVMETFVLFDHNKVSRQVTDRYRWATKHASLVKEAYWDKGKNYHKDMVCKVSKKKLTDVIPWLSPYVQRQLQHHKQTSTSFFEEIEAIHAE</sequence>
<accession>A0A9Q1JKA7</accession>
<keyword evidence="3" id="KW-1185">Reference proteome</keyword>
<reference evidence="2" key="1">
    <citation type="submission" date="2022-04" db="EMBL/GenBank/DDBJ databases">
        <title>Carnegiea gigantea Genome sequencing and assembly v2.</title>
        <authorList>
            <person name="Copetti D."/>
            <person name="Sanderson M.J."/>
            <person name="Burquez A."/>
            <person name="Wojciechowski M.F."/>
        </authorList>
    </citation>
    <scope>NUCLEOTIDE SEQUENCE</scope>
    <source>
        <strain evidence="2">SGP5-SGP5p</strain>
        <tissue evidence="2">Aerial part</tissue>
    </source>
</reference>
<evidence type="ECO:0000256" key="1">
    <source>
        <dbReference type="SAM" id="MobiDB-lite"/>
    </source>
</evidence>
<feature type="compositionally biased region" description="Basic residues" evidence="1">
    <location>
        <begin position="13"/>
        <end position="22"/>
    </location>
</feature>
<protein>
    <submittedName>
        <fullName evidence="2">Uncharacterized protein</fullName>
    </submittedName>
</protein>
<proteinExistence type="predicted"/>
<evidence type="ECO:0000313" key="2">
    <source>
        <dbReference type="EMBL" id="KAJ8426364.1"/>
    </source>
</evidence>
<dbReference type="AlphaFoldDB" id="A0A9Q1JKA7"/>
<organism evidence="2 3">
    <name type="scientific">Carnegiea gigantea</name>
    <dbReference type="NCBI Taxonomy" id="171969"/>
    <lineage>
        <taxon>Eukaryota</taxon>
        <taxon>Viridiplantae</taxon>
        <taxon>Streptophyta</taxon>
        <taxon>Embryophyta</taxon>
        <taxon>Tracheophyta</taxon>
        <taxon>Spermatophyta</taxon>
        <taxon>Magnoliopsida</taxon>
        <taxon>eudicotyledons</taxon>
        <taxon>Gunneridae</taxon>
        <taxon>Pentapetalae</taxon>
        <taxon>Caryophyllales</taxon>
        <taxon>Cactineae</taxon>
        <taxon>Cactaceae</taxon>
        <taxon>Cactoideae</taxon>
        <taxon>Echinocereeae</taxon>
        <taxon>Carnegiea</taxon>
    </lineage>
</organism>
<feature type="region of interest" description="Disordered" evidence="1">
    <location>
        <begin position="36"/>
        <end position="70"/>
    </location>
</feature>
<comment type="caution">
    <text evidence="2">The sequence shown here is derived from an EMBL/GenBank/DDBJ whole genome shotgun (WGS) entry which is preliminary data.</text>
</comment>
<feature type="region of interest" description="Disordered" evidence="1">
    <location>
        <begin position="1"/>
        <end position="22"/>
    </location>
</feature>
<dbReference type="Proteomes" id="UP001153076">
    <property type="component" value="Unassembled WGS sequence"/>
</dbReference>
<name>A0A9Q1JKA7_9CARY</name>
<feature type="compositionally biased region" description="Acidic residues" evidence="1">
    <location>
        <begin position="42"/>
        <end position="55"/>
    </location>
</feature>
<dbReference type="OrthoDB" id="1826256at2759"/>
<evidence type="ECO:0000313" key="3">
    <source>
        <dbReference type="Proteomes" id="UP001153076"/>
    </source>
</evidence>